<proteinExistence type="predicted"/>
<evidence type="ECO:0000313" key="2">
    <source>
        <dbReference type="Proteomes" id="UP001292079"/>
    </source>
</evidence>
<dbReference type="Proteomes" id="UP001292079">
    <property type="component" value="Unassembled WGS sequence"/>
</dbReference>
<keyword evidence="2" id="KW-1185">Reference proteome</keyword>
<reference evidence="1" key="2">
    <citation type="journal article" date="2023" name="Infect Dis Poverty">
        <title>Chromosome-scale genome of the human blood fluke Schistosoma mekongi and its implications for public health.</title>
        <authorList>
            <person name="Zhou M."/>
            <person name="Xu L."/>
            <person name="Xu D."/>
            <person name="Chen W."/>
            <person name="Khan J."/>
            <person name="Hu Y."/>
            <person name="Huang H."/>
            <person name="Wei H."/>
            <person name="Zhang Y."/>
            <person name="Chusongsang P."/>
            <person name="Tanasarnprasert K."/>
            <person name="Hu X."/>
            <person name="Limpanont Y."/>
            <person name="Lv Z."/>
        </authorList>
    </citation>
    <scope>NUCLEOTIDE SEQUENCE</scope>
    <source>
        <strain evidence="1">LV_2022a</strain>
    </source>
</reference>
<protein>
    <submittedName>
        <fullName evidence="1">Uncharacterized protein</fullName>
    </submittedName>
</protein>
<accession>A0AAE2D500</accession>
<reference evidence="1" key="1">
    <citation type="submission" date="2022-04" db="EMBL/GenBank/DDBJ databases">
        <authorList>
            <person name="Xu L."/>
            <person name="Lv Z."/>
        </authorList>
    </citation>
    <scope>NUCLEOTIDE SEQUENCE</scope>
    <source>
        <strain evidence="1">LV_2022a</strain>
    </source>
</reference>
<sequence length="140" mass="16386">MNVIYADDAADHEQLEKIKNTPAFKAVKAKVMAQLEGKIDQLVLDQLQLTRKSNSDPLFDYLSLHRFVYYEIKCFLLLCLVTMNMIYSDDSEEISDISAKELKEFEKIKKTPEFQKAKEKVLNTLADRIDKYVLEQFRNK</sequence>
<comment type="caution">
    <text evidence="1">The sequence shown here is derived from an EMBL/GenBank/DDBJ whole genome shotgun (WGS) entry which is preliminary data.</text>
</comment>
<organism evidence="1 2">
    <name type="scientific">Schistosoma mekongi</name>
    <name type="common">Parasitic worm</name>
    <dbReference type="NCBI Taxonomy" id="38744"/>
    <lineage>
        <taxon>Eukaryota</taxon>
        <taxon>Metazoa</taxon>
        <taxon>Spiralia</taxon>
        <taxon>Lophotrochozoa</taxon>
        <taxon>Platyhelminthes</taxon>
        <taxon>Trematoda</taxon>
        <taxon>Digenea</taxon>
        <taxon>Strigeidida</taxon>
        <taxon>Schistosomatoidea</taxon>
        <taxon>Schistosomatidae</taxon>
        <taxon>Schistosoma</taxon>
    </lineage>
</organism>
<gene>
    <name evidence="1" type="ORF">MN116_004886</name>
</gene>
<dbReference type="AlphaFoldDB" id="A0AAE2D500"/>
<name>A0AAE2D500_SCHME</name>
<dbReference type="EMBL" id="JALJAT010000003">
    <property type="protein sequence ID" value="KAK4471459.1"/>
    <property type="molecule type" value="Genomic_DNA"/>
</dbReference>
<evidence type="ECO:0000313" key="1">
    <source>
        <dbReference type="EMBL" id="KAK4471459.1"/>
    </source>
</evidence>